<evidence type="ECO:0000256" key="3">
    <source>
        <dbReference type="ARBA" id="ARBA00022516"/>
    </source>
</evidence>
<dbReference type="PANTHER" id="PTHR34069:SF2">
    <property type="entry name" value="BETA-KETOACYL-[ACYL-CARRIER-PROTEIN] SYNTHASE III"/>
    <property type="match status" value="1"/>
</dbReference>
<comment type="pathway">
    <text evidence="9">Lipid metabolism; fatty acid biosynthesis.</text>
</comment>
<comment type="catalytic activity">
    <reaction evidence="9">
        <text>malonyl-[ACP] + acetyl-CoA + H(+) = 3-oxobutanoyl-[ACP] + CO2 + CoA</text>
        <dbReference type="Rhea" id="RHEA:12080"/>
        <dbReference type="Rhea" id="RHEA-COMP:9623"/>
        <dbReference type="Rhea" id="RHEA-COMP:9625"/>
        <dbReference type="ChEBI" id="CHEBI:15378"/>
        <dbReference type="ChEBI" id="CHEBI:16526"/>
        <dbReference type="ChEBI" id="CHEBI:57287"/>
        <dbReference type="ChEBI" id="CHEBI:57288"/>
        <dbReference type="ChEBI" id="CHEBI:78449"/>
        <dbReference type="ChEBI" id="CHEBI:78450"/>
        <dbReference type="EC" id="2.3.1.180"/>
    </reaction>
</comment>
<evidence type="ECO:0000256" key="4">
    <source>
        <dbReference type="ARBA" id="ARBA00022679"/>
    </source>
</evidence>
<feature type="active site" evidence="9">
    <location>
        <position position="114"/>
    </location>
</feature>
<dbReference type="InterPro" id="IPR013747">
    <property type="entry name" value="ACP_syn_III_C"/>
</dbReference>
<dbReference type="GO" id="GO:0033818">
    <property type="term" value="F:beta-ketoacyl-acyl-carrier-protein synthase III activity"/>
    <property type="evidence" value="ECO:0007669"/>
    <property type="project" value="UniProtKB-UniRule"/>
</dbReference>
<dbReference type="CDD" id="cd00830">
    <property type="entry name" value="KAS_III"/>
    <property type="match status" value="1"/>
</dbReference>
<dbReference type="NCBIfam" id="TIGR00747">
    <property type="entry name" value="fabH"/>
    <property type="match status" value="1"/>
</dbReference>
<dbReference type="NCBIfam" id="NF006829">
    <property type="entry name" value="PRK09352.1"/>
    <property type="match status" value="1"/>
</dbReference>
<dbReference type="GO" id="GO:0006633">
    <property type="term" value="P:fatty acid biosynthetic process"/>
    <property type="evidence" value="ECO:0007669"/>
    <property type="project" value="UniProtKB-UniRule"/>
</dbReference>
<evidence type="ECO:0000256" key="6">
    <source>
        <dbReference type="ARBA" id="ARBA00023098"/>
    </source>
</evidence>
<name>A0A9D1FB82_9FIRM</name>
<organism evidence="12 13">
    <name type="scientific">Candidatus Avoscillospira avistercoris</name>
    <dbReference type="NCBI Taxonomy" id="2840707"/>
    <lineage>
        <taxon>Bacteria</taxon>
        <taxon>Bacillati</taxon>
        <taxon>Bacillota</taxon>
        <taxon>Clostridia</taxon>
        <taxon>Eubacteriales</taxon>
        <taxon>Oscillospiraceae</taxon>
        <taxon>Oscillospiraceae incertae sedis</taxon>
        <taxon>Candidatus Avoscillospira</taxon>
    </lineage>
</organism>
<evidence type="ECO:0000259" key="11">
    <source>
        <dbReference type="Pfam" id="PF08545"/>
    </source>
</evidence>
<keyword evidence="7 9" id="KW-0275">Fatty acid biosynthesis</keyword>
<comment type="caution">
    <text evidence="12">The sequence shown here is derived from an EMBL/GenBank/DDBJ whole genome shotgun (WGS) entry which is preliminary data.</text>
</comment>
<dbReference type="EC" id="2.3.1.180" evidence="9"/>
<evidence type="ECO:0000313" key="13">
    <source>
        <dbReference type="Proteomes" id="UP000886741"/>
    </source>
</evidence>
<keyword evidence="2 9" id="KW-0963">Cytoplasm</keyword>
<keyword evidence="5 9" id="KW-0276">Fatty acid metabolism</keyword>
<dbReference type="Pfam" id="PF08545">
    <property type="entry name" value="ACP_syn_III"/>
    <property type="match status" value="1"/>
</dbReference>
<dbReference type="Proteomes" id="UP000886741">
    <property type="component" value="Unassembled WGS sequence"/>
</dbReference>
<gene>
    <name evidence="9" type="primary">fabH</name>
    <name evidence="12" type="ORF">IAA83_09390</name>
</gene>
<feature type="region of interest" description="ACP-binding" evidence="9">
    <location>
        <begin position="242"/>
        <end position="246"/>
    </location>
</feature>
<comment type="subunit">
    <text evidence="9">Homodimer.</text>
</comment>
<keyword evidence="3 9" id="KW-0444">Lipid biosynthesis</keyword>
<evidence type="ECO:0000256" key="7">
    <source>
        <dbReference type="ARBA" id="ARBA00023160"/>
    </source>
</evidence>
<comment type="function">
    <text evidence="9">Catalyzes the condensation reaction of fatty acid synthesis by the addition to an acyl acceptor of two carbons from malonyl-ACP. Catalyzes the first condensation reaction which initiates fatty acid synthesis and may therefore play a role in governing the total rate of fatty acid production. Possesses both acetoacetyl-ACP synthase and acetyl transacylase activities. Its substrate specificity determines the biosynthesis of branched-chain and/or straight-chain of fatty acids.</text>
</comment>
<dbReference type="GO" id="GO:0005737">
    <property type="term" value="C:cytoplasm"/>
    <property type="evidence" value="ECO:0007669"/>
    <property type="project" value="UniProtKB-SubCell"/>
</dbReference>
<dbReference type="AlphaFoldDB" id="A0A9D1FB82"/>
<dbReference type="SUPFAM" id="SSF53901">
    <property type="entry name" value="Thiolase-like"/>
    <property type="match status" value="1"/>
</dbReference>
<accession>A0A9D1FB82</accession>
<proteinExistence type="inferred from homology"/>
<dbReference type="Pfam" id="PF08541">
    <property type="entry name" value="ACP_syn_III_C"/>
    <property type="match status" value="1"/>
</dbReference>
<dbReference type="EMBL" id="DVJJ01000143">
    <property type="protein sequence ID" value="HIS65565.1"/>
    <property type="molecule type" value="Genomic_DNA"/>
</dbReference>
<reference evidence="12" key="2">
    <citation type="journal article" date="2021" name="PeerJ">
        <title>Extensive microbial diversity within the chicken gut microbiome revealed by metagenomics and culture.</title>
        <authorList>
            <person name="Gilroy R."/>
            <person name="Ravi A."/>
            <person name="Getino M."/>
            <person name="Pursley I."/>
            <person name="Horton D.L."/>
            <person name="Alikhan N.F."/>
            <person name="Baker D."/>
            <person name="Gharbi K."/>
            <person name="Hall N."/>
            <person name="Watson M."/>
            <person name="Adriaenssens E.M."/>
            <person name="Foster-Nyarko E."/>
            <person name="Jarju S."/>
            <person name="Secka A."/>
            <person name="Antonio M."/>
            <person name="Oren A."/>
            <person name="Chaudhuri R.R."/>
            <person name="La Ragione R."/>
            <person name="Hildebrand F."/>
            <person name="Pallen M.J."/>
        </authorList>
    </citation>
    <scope>NUCLEOTIDE SEQUENCE</scope>
    <source>
        <strain evidence="12">ChiBcec16-1751</strain>
    </source>
</reference>
<dbReference type="InterPro" id="IPR004655">
    <property type="entry name" value="FabH"/>
</dbReference>
<dbReference type="PANTHER" id="PTHR34069">
    <property type="entry name" value="3-OXOACYL-[ACYL-CARRIER-PROTEIN] SYNTHASE 3"/>
    <property type="match status" value="1"/>
</dbReference>
<feature type="active site" evidence="9">
    <location>
        <position position="271"/>
    </location>
</feature>
<dbReference type="InterPro" id="IPR016039">
    <property type="entry name" value="Thiolase-like"/>
</dbReference>
<comment type="subcellular location">
    <subcellularLocation>
        <location evidence="9">Cytoplasm</location>
    </subcellularLocation>
</comment>
<feature type="active site" evidence="9">
    <location>
        <position position="241"/>
    </location>
</feature>
<feature type="domain" description="Beta-ketoacyl-[acyl-carrier-protein] synthase III C-terminal" evidence="10">
    <location>
        <begin position="225"/>
        <end position="314"/>
    </location>
</feature>
<feature type="domain" description="Beta-ketoacyl-[acyl-carrier-protein] synthase III N-terminal" evidence="11">
    <location>
        <begin position="108"/>
        <end position="173"/>
    </location>
</feature>
<evidence type="ECO:0000313" key="12">
    <source>
        <dbReference type="EMBL" id="HIS65565.1"/>
    </source>
</evidence>
<dbReference type="Gene3D" id="3.40.47.10">
    <property type="match status" value="1"/>
</dbReference>
<sequence length="318" mass="34374">MMGIKIIATGSYLPSKVVTNDDLSKIVDTSDEWIVKRTGIRTRHYLGEGETHQTMAEAAAKQALERANIDRSKIAACIVTTLGGDYITPTCACMLQAALELEENTACFDMNSACAGFPYGLKLAQGLVTKERPYALVVSCEALSRLTDFTDRSTCVLFGDGAGAVVVEGSEDTPDICAILGSRSNQPVLYIDGSTEEGPSYIHMEGQAVFKFAVDIIPRCIQWILDQAGKTVEDLDWLVMHQANERIIDHAVKKMQMPPEKAFKNIAKYGNMSSACIPIALNDLYEAGQLRSGMRVLCVGFGGGLTWGGCLIEIGGIS</sequence>
<keyword evidence="8 9" id="KW-0012">Acyltransferase</keyword>
<evidence type="ECO:0000256" key="8">
    <source>
        <dbReference type="ARBA" id="ARBA00023315"/>
    </source>
</evidence>
<evidence type="ECO:0000256" key="2">
    <source>
        <dbReference type="ARBA" id="ARBA00022490"/>
    </source>
</evidence>
<evidence type="ECO:0000259" key="10">
    <source>
        <dbReference type="Pfam" id="PF08541"/>
    </source>
</evidence>
<dbReference type="InterPro" id="IPR013751">
    <property type="entry name" value="ACP_syn_III_N"/>
</dbReference>
<dbReference type="GO" id="GO:0004315">
    <property type="term" value="F:3-oxoacyl-[acyl-carrier-protein] synthase activity"/>
    <property type="evidence" value="ECO:0007669"/>
    <property type="project" value="InterPro"/>
</dbReference>
<keyword evidence="4 9" id="KW-0808">Transferase</keyword>
<comment type="similarity">
    <text evidence="1 9">Belongs to the thiolase-like superfamily. FabH family.</text>
</comment>
<reference evidence="12" key="1">
    <citation type="submission" date="2020-10" db="EMBL/GenBank/DDBJ databases">
        <authorList>
            <person name="Gilroy R."/>
        </authorList>
    </citation>
    <scope>NUCLEOTIDE SEQUENCE</scope>
    <source>
        <strain evidence="12">ChiBcec16-1751</strain>
    </source>
</reference>
<evidence type="ECO:0000256" key="5">
    <source>
        <dbReference type="ARBA" id="ARBA00022832"/>
    </source>
</evidence>
<comment type="domain">
    <text evidence="9">The last Arg residue of the ACP-binding site is essential for the weak association between ACP/AcpP and FabH.</text>
</comment>
<evidence type="ECO:0000256" key="9">
    <source>
        <dbReference type="HAMAP-Rule" id="MF_01815"/>
    </source>
</evidence>
<protein>
    <recommendedName>
        <fullName evidence="9">Beta-ketoacyl-[acyl-carrier-protein] synthase III</fullName>
        <shortName evidence="9">Beta-ketoacyl-ACP synthase III</shortName>
        <shortName evidence="9">KAS III</shortName>
        <ecNumber evidence="9">2.3.1.180</ecNumber>
    </recommendedName>
    <alternativeName>
        <fullName evidence="9">3-oxoacyl-[acyl-carrier-protein] synthase 3</fullName>
    </alternativeName>
    <alternativeName>
        <fullName evidence="9">3-oxoacyl-[acyl-carrier-protein] synthase III</fullName>
    </alternativeName>
</protein>
<keyword evidence="6 9" id="KW-0443">Lipid metabolism</keyword>
<dbReference type="HAMAP" id="MF_01815">
    <property type="entry name" value="FabH"/>
    <property type="match status" value="1"/>
</dbReference>
<evidence type="ECO:0000256" key="1">
    <source>
        <dbReference type="ARBA" id="ARBA00008642"/>
    </source>
</evidence>
<keyword evidence="9" id="KW-0511">Multifunctional enzyme</keyword>
<dbReference type="GO" id="GO:0044550">
    <property type="term" value="P:secondary metabolite biosynthetic process"/>
    <property type="evidence" value="ECO:0007669"/>
    <property type="project" value="TreeGrafter"/>
</dbReference>